<sequence>MDLSGFERVTPQRLDEMRVLAARVAAILGEAGLPVCLALETFSSHPDEWGASVGIDVQAPGEVSVTWENPAPLRRRSIDRSGEQDWTHRDVRLNVEAAMAFGAAIADVLHAAGYDTGQGVDFDPAAVWVRPRA</sequence>
<keyword evidence="2" id="KW-1185">Reference proteome</keyword>
<protein>
    <submittedName>
        <fullName evidence="1">Uncharacterized protein</fullName>
    </submittedName>
</protein>
<comment type="caution">
    <text evidence="1">The sequence shown here is derived from an EMBL/GenBank/DDBJ whole genome shotgun (WGS) entry which is preliminary data.</text>
</comment>
<organism evidence="1 2">
    <name type="scientific">Dactylosporangium darangshiense</name>
    <dbReference type="NCBI Taxonomy" id="579108"/>
    <lineage>
        <taxon>Bacteria</taxon>
        <taxon>Bacillati</taxon>
        <taxon>Actinomycetota</taxon>
        <taxon>Actinomycetes</taxon>
        <taxon>Micromonosporales</taxon>
        <taxon>Micromonosporaceae</taxon>
        <taxon>Dactylosporangium</taxon>
    </lineage>
</organism>
<accession>A0ABP8DE53</accession>
<name>A0ABP8DE53_9ACTN</name>
<dbReference type="RefSeq" id="WP_345130841.1">
    <property type="nucleotide sequence ID" value="NZ_BAABAT010000016.1"/>
</dbReference>
<dbReference type="Proteomes" id="UP001500620">
    <property type="component" value="Unassembled WGS sequence"/>
</dbReference>
<evidence type="ECO:0000313" key="1">
    <source>
        <dbReference type="EMBL" id="GAA4253789.1"/>
    </source>
</evidence>
<reference evidence="2" key="1">
    <citation type="journal article" date="2019" name="Int. J. Syst. Evol. Microbiol.">
        <title>The Global Catalogue of Microorganisms (GCM) 10K type strain sequencing project: providing services to taxonomists for standard genome sequencing and annotation.</title>
        <authorList>
            <consortium name="The Broad Institute Genomics Platform"/>
            <consortium name="The Broad Institute Genome Sequencing Center for Infectious Disease"/>
            <person name="Wu L."/>
            <person name="Ma J."/>
        </authorList>
    </citation>
    <scope>NUCLEOTIDE SEQUENCE [LARGE SCALE GENOMIC DNA]</scope>
    <source>
        <strain evidence="2">JCM 17441</strain>
    </source>
</reference>
<proteinExistence type="predicted"/>
<dbReference type="EMBL" id="BAABAT010000016">
    <property type="protein sequence ID" value="GAA4253789.1"/>
    <property type="molecule type" value="Genomic_DNA"/>
</dbReference>
<gene>
    <name evidence="1" type="ORF">GCM10022255_055960</name>
</gene>
<evidence type="ECO:0000313" key="2">
    <source>
        <dbReference type="Proteomes" id="UP001500620"/>
    </source>
</evidence>